<dbReference type="Proteomes" id="UP001486565">
    <property type="component" value="Chromosome"/>
</dbReference>
<keyword evidence="4" id="KW-1185">Reference proteome</keyword>
<protein>
    <submittedName>
        <fullName evidence="3">Flagellar hook-length control protein FliK</fullName>
    </submittedName>
</protein>
<reference evidence="3 4" key="1">
    <citation type="submission" date="2023-03" db="EMBL/GenBank/DDBJ databases">
        <title>Novel Species.</title>
        <authorList>
            <person name="Ma S."/>
        </authorList>
    </citation>
    <scope>NUCLEOTIDE SEQUENCE [LARGE SCALE GENOMIC DNA]</scope>
    <source>
        <strain evidence="3 4">LIND6LT2</strain>
    </source>
</reference>
<keyword evidence="3" id="KW-0966">Cell projection</keyword>
<proteinExistence type="predicted"/>
<dbReference type="Pfam" id="PF02120">
    <property type="entry name" value="Flg_hook"/>
    <property type="match status" value="1"/>
</dbReference>
<evidence type="ECO:0000313" key="4">
    <source>
        <dbReference type="Proteomes" id="UP001486565"/>
    </source>
</evidence>
<evidence type="ECO:0000259" key="2">
    <source>
        <dbReference type="Pfam" id="PF02120"/>
    </source>
</evidence>
<name>A0ABZ2Y6I8_9FIRM</name>
<feature type="region of interest" description="Disordered" evidence="1">
    <location>
        <begin position="52"/>
        <end position="90"/>
    </location>
</feature>
<dbReference type="EMBL" id="CP121687">
    <property type="protein sequence ID" value="WZL70226.1"/>
    <property type="molecule type" value="Genomic_DNA"/>
</dbReference>
<evidence type="ECO:0000256" key="1">
    <source>
        <dbReference type="SAM" id="MobiDB-lite"/>
    </source>
</evidence>
<feature type="compositionally biased region" description="Basic and acidic residues" evidence="1">
    <location>
        <begin position="59"/>
        <end position="78"/>
    </location>
</feature>
<feature type="domain" description="Flagellar hook-length control protein-like C-terminal" evidence="2">
    <location>
        <begin position="329"/>
        <end position="410"/>
    </location>
</feature>
<keyword evidence="3" id="KW-0969">Cilium</keyword>
<accession>A0ABZ2Y6I8</accession>
<dbReference type="CDD" id="cd17470">
    <property type="entry name" value="T3SS_Flik_C"/>
    <property type="match status" value="1"/>
</dbReference>
<dbReference type="InterPro" id="IPR021136">
    <property type="entry name" value="Flagellar_hook_control-like_C"/>
</dbReference>
<dbReference type="InterPro" id="IPR038610">
    <property type="entry name" value="FliK-like_C_sf"/>
</dbReference>
<keyword evidence="3" id="KW-0282">Flagellum</keyword>
<dbReference type="RefSeq" id="WP_341877187.1">
    <property type="nucleotide sequence ID" value="NZ_CP121687.1"/>
</dbReference>
<dbReference type="Gene3D" id="3.30.750.140">
    <property type="match status" value="1"/>
</dbReference>
<gene>
    <name evidence="3" type="ORF">QBE51_01465</name>
</gene>
<sequence length="461" mass="52994">MNIQLPALEFAVGKIQNNQEVKRKEFFNENHDSFDSVLKNTQKNKENYEAIQSKTSTSRNEKSTKSAHQEIKNEHVEDSQLQSVNEEQEIPTEDEIIEAWEEKTGMTKEQIQSVLEALGITVYDLFLTQNLQQFIQRIHSVEDPMELLSIPNVNQTYKDILSLFEELKESYPILQDIAENSELLKSTIVDSEEIMDLASPEENQLQEHEPQNMESVGNSAVLEKNSQLEDDFSHKDSEKQFQSENAPMIEIEKEKTPSADLLTDDELQEINNDIGVSSSEFTEYIEVSDNQVIIQHNTISEGKFIESTQHQLNSRPVDTEQLIKQMVDHIKVNIKEDSTEMNLQLKPDHLGNLSLKIVTERGIITAQFVAESQAVKEIIEANFNQLKDVLQEQGLLIENLEVSVKQDFQEQQSNFMERNSSKSSKRIREILSNLTEDSSENYNVEYNNPYIRSESEIDFSA</sequence>
<evidence type="ECO:0000313" key="3">
    <source>
        <dbReference type="EMBL" id="WZL70226.1"/>
    </source>
</evidence>
<organism evidence="3 4">
    <name type="scientific">Defluviitalea saccharophila</name>
    <dbReference type="NCBI Taxonomy" id="879970"/>
    <lineage>
        <taxon>Bacteria</taxon>
        <taxon>Bacillati</taxon>
        <taxon>Bacillota</taxon>
        <taxon>Clostridia</taxon>
        <taxon>Lachnospirales</taxon>
        <taxon>Defluviitaleaceae</taxon>
        <taxon>Defluviitalea</taxon>
    </lineage>
</organism>